<evidence type="ECO:0000256" key="1">
    <source>
        <dbReference type="ARBA" id="ARBA00004123"/>
    </source>
</evidence>
<dbReference type="PANTHER" id="PTHR23318">
    <property type="entry name" value="ATP SYNTHASE GAMMA-RELATED"/>
    <property type="match status" value="1"/>
</dbReference>
<name>A0A1Z5JCH8_FISSO</name>
<dbReference type="OrthoDB" id="27483at2759"/>
<evidence type="ECO:0000256" key="3">
    <source>
        <dbReference type="SAM" id="MobiDB-lite"/>
    </source>
</evidence>
<dbReference type="Pfam" id="PF04802">
    <property type="entry name" value="PP4R3"/>
    <property type="match status" value="2"/>
</dbReference>
<keyword evidence="6" id="KW-1185">Reference proteome</keyword>
<accession>A0A1Z5JCH8</accession>
<evidence type="ECO:0000256" key="2">
    <source>
        <dbReference type="ARBA" id="ARBA00023242"/>
    </source>
</evidence>
<feature type="region of interest" description="Disordered" evidence="3">
    <location>
        <begin position="1"/>
        <end position="90"/>
    </location>
</feature>
<dbReference type="PANTHER" id="PTHR23318:SF0">
    <property type="entry name" value="SERINE_THREONINE-PROTEIN PHOSPHATASE 4 REGULATORY SUBUNIT 3"/>
    <property type="match status" value="1"/>
</dbReference>
<feature type="domain" description="Serine/threonine-protein phosphatase 4 regulatory subunit 3-like central" evidence="4">
    <location>
        <begin position="327"/>
        <end position="615"/>
    </location>
</feature>
<gene>
    <name evidence="5" type="ORF">FisN_7Lh074</name>
</gene>
<dbReference type="Proteomes" id="UP000198406">
    <property type="component" value="Unassembled WGS sequence"/>
</dbReference>
<evidence type="ECO:0000313" key="5">
    <source>
        <dbReference type="EMBL" id="GAX11704.1"/>
    </source>
</evidence>
<dbReference type="GO" id="GO:0005654">
    <property type="term" value="C:nucleoplasm"/>
    <property type="evidence" value="ECO:0007669"/>
    <property type="project" value="TreeGrafter"/>
</dbReference>
<dbReference type="Gene3D" id="2.30.29.30">
    <property type="entry name" value="Pleckstrin-homology domain (PH domain)/Phosphotyrosine-binding domain (PTB)"/>
    <property type="match status" value="1"/>
</dbReference>
<keyword evidence="2" id="KW-0539">Nucleus</keyword>
<proteinExistence type="predicted"/>
<feature type="compositionally biased region" description="Basic residues" evidence="3">
    <location>
        <begin position="1"/>
        <end position="13"/>
    </location>
</feature>
<sequence>MNLHQSKKRKRRIISSETTSGNSSSGSSSEDDIGDDEGSTAVEYKPRNAADTSSQGEVTEGEHKRITNNEAGTSGNDGSPISPHSSFPQPEGWRVKLYRLNADGSWDDCGTGRIVCLYRQQQKSSKSFAPGSDQWLYQETGEATLCVHAEVTKQNRQQRVLLRTRILLRDAYQRQGENIITWCEPYYGGDPNQQRNSANHQHGHGHHHSSPVSAENNAGVDLALSFQDNAGCLDIWRQITHVQHFAAELIRQQAQPDRVQDMAAQVAAEHHSNLHRQQQQELWAHLTDEHTNSVSEAEVHYNSLLEQALVQSLPSPPTLENLEDIADTIAALQHTQYAPQQREYLALWIANDDCSYLKQLIGLFPAAEAKGDYGKLATLAACVKTILLLNEPSILELVINVASIFEDICSCLEYDPDLREKANHRWFLQERAKFRTVVPMEDPELISAIHRAFRVNFLRDTLLRPTMDESALTTLSSLLTFTHADVVKGVMLSGSGKEVILKDSYLVRVIRLLAVEIYALAALDWMDLETHANGESKSALTVAPDDDFLVGDPSIVVGEVSLNTTSWKQYLAPQDRTPASRRLRKGGCLYFLRELFNMVRTSLQQCDKDNFFPAICTLPIALYEEREIPDNASQASQFVEVGSLASTIKSSGGTIDVEVPEGAQLDIPFPSTPVTLLSLLASVLSDPHADLSEKSCALEIVSGVTMHDPGLVRICCLEFYDEWINKGGSSIRPEANESKQLMLSNPPQDLLASLLVLLNIETDAGLLLQVTEVLRVILDTEITINKGSLGPGYADDAERMPAGSYQQNNLRERHNQSVAASISTDQKQFLSLFYEHYVSWLVAPFQFTILIPVRRVPEDVLLSPDESPLMQKILTAFKQDVNPGDHLLHTVPHCAIRSSFAVELLSFCVRAHQYRTKFFLLKSRVLASILKLLGPQQHLHGSSGDRCLKLAALRLLRSILSVNDEFYFRHIIQHDLFAPVFEAFRSNPVGDNLVSSAIIEMCDFIHTENIKSLIEYIVTQHLSPAESKSEEPTLEDVSSPYVSTFTVLRKAYESNMRLKMDASGFTDARKRPSTDPRDLGTASQGAHGVGSNERQLTGTALEDQRKFQQMDEEESYFESDDDNGITDRATSERSDTSSSRVFEEDFRARDTVNSGSIIESKNDIC</sequence>
<evidence type="ECO:0000259" key="4">
    <source>
        <dbReference type="Pfam" id="PF04802"/>
    </source>
</evidence>
<evidence type="ECO:0000313" key="6">
    <source>
        <dbReference type="Proteomes" id="UP000198406"/>
    </source>
</evidence>
<dbReference type="GO" id="GO:0072542">
    <property type="term" value="F:protein phosphatase activator activity"/>
    <property type="evidence" value="ECO:0007669"/>
    <property type="project" value="TreeGrafter"/>
</dbReference>
<feature type="domain" description="Serine/threonine-protein phosphatase 4 regulatory subunit 3-like central" evidence="4">
    <location>
        <begin position="676"/>
        <end position="1053"/>
    </location>
</feature>
<feature type="compositionally biased region" description="Basic and acidic residues" evidence="3">
    <location>
        <begin position="1067"/>
        <end position="1078"/>
    </location>
</feature>
<dbReference type="EMBL" id="BDSP01000044">
    <property type="protein sequence ID" value="GAX11704.1"/>
    <property type="molecule type" value="Genomic_DNA"/>
</dbReference>
<feature type="compositionally biased region" description="Low complexity" evidence="3">
    <location>
        <begin position="15"/>
        <end position="28"/>
    </location>
</feature>
<feature type="compositionally biased region" description="Acidic residues" evidence="3">
    <location>
        <begin position="29"/>
        <end position="38"/>
    </location>
</feature>
<comment type="subcellular location">
    <subcellularLocation>
        <location evidence="1">Nucleus</location>
    </subcellularLocation>
</comment>
<dbReference type="InterPro" id="IPR011993">
    <property type="entry name" value="PH-like_dom_sf"/>
</dbReference>
<dbReference type="AlphaFoldDB" id="A0A1Z5JCH8"/>
<dbReference type="InterPro" id="IPR006887">
    <property type="entry name" value="P4R3-like_central_dom"/>
</dbReference>
<protein>
    <recommendedName>
        <fullName evidence="4">Serine/threonine-protein phosphatase 4 regulatory subunit 3-like central domain-containing protein</fullName>
    </recommendedName>
</protein>
<organism evidence="5 6">
    <name type="scientific">Fistulifera solaris</name>
    <name type="common">Oleaginous diatom</name>
    <dbReference type="NCBI Taxonomy" id="1519565"/>
    <lineage>
        <taxon>Eukaryota</taxon>
        <taxon>Sar</taxon>
        <taxon>Stramenopiles</taxon>
        <taxon>Ochrophyta</taxon>
        <taxon>Bacillariophyta</taxon>
        <taxon>Bacillariophyceae</taxon>
        <taxon>Bacillariophycidae</taxon>
        <taxon>Naviculales</taxon>
        <taxon>Naviculaceae</taxon>
        <taxon>Fistulifera</taxon>
    </lineage>
</organism>
<feature type="compositionally biased region" description="Polar residues" evidence="3">
    <location>
        <begin position="68"/>
        <end position="88"/>
    </location>
</feature>
<reference evidence="5 6" key="1">
    <citation type="journal article" date="2015" name="Plant Cell">
        <title>Oil accumulation by the oleaginous diatom Fistulifera solaris as revealed by the genome and transcriptome.</title>
        <authorList>
            <person name="Tanaka T."/>
            <person name="Maeda Y."/>
            <person name="Veluchamy A."/>
            <person name="Tanaka M."/>
            <person name="Abida H."/>
            <person name="Marechal E."/>
            <person name="Bowler C."/>
            <person name="Muto M."/>
            <person name="Sunaga Y."/>
            <person name="Tanaka M."/>
            <person name="Yoshino T."/>
            <person name="Taniguchi T."/>
            <person name="Fukuda Y."/>
            <person name="Nemoto M."/>
            <person name="Matsumoto M."/>
            <person name="Wong P.S."/>
            <person name="Aburatani S."/>
            <person name="Fujibuchi W."/>
        </authorList>
    </citation>
    <scope>NUCLEOTIDE SEQUENCE [LARGE SCALE GENOMIC DNA]</scope>
    <source>
        <strain evidence="5 6">JPCC DA0580</strain>
    </source>
</reference>
<comment type="caution">
    <text evidence="5">The sequence shown here is derived from an EMBL/GenBank/DDBJ whole genome shotgun (WGS) entry which is preliminary data.</text>
</comment>
<feature type="compositionally biased region" description="Basic and acidic residues" evidence="3">
    <location>
        <begin position="1129"/>
        <end position="1150"/>
    </location>
</feature>
<feature type="region of interest" description="Disordered" evidence="3">
    <location>
        <begin position="191"/>
        <end position="214"/>
    </location>
</feature>
<dbReference type="GO" id="GO:0030289">
    <property type="term" value="C:protein phosphatase 4 complex"/>
    <property type="evidence" value="ECO:0007669"/>
    <property type="project" value="TreeGrafter"/>
</dbReference>
<feature type="region of interest" description="Disordered" evidence="3">
    <location>
        <begin position="1063"/>
        <end position="1165"/>
    </location>
</feature>
<dbReference type="InParanoid" id="A0A1Z5JCH8"/>
<dbReference type="InterPro" id="IPR051137">
    <property type="entry name" value="PP4R3-like"/>
</dbReference>
<feature type="compositionally biased region" description="Acidic residues" evidence="3">
    <location>
        <begin position="1110"/>
        <end position="1124"/>
    </location>
</feature>